<feature type="domain" description="YdhG-like" evidence="1">
    <location>
        <begin position="26"/>
        <end position="128"/>
    </location>
</feature>
<evidence type="ECO:0000313" key="2">
    <source>
        <dbReference type="EMBL" id="MDU0355237.1"/>
    </source>
</evidence>
<comment type="caution">
    <text evidence="2">The sequence shown here is derived from an EMBL/GenBank/DDBJ whole genome shotgun (WGS) entry which is preliminary data.</text>
</comment>
<dbReference type="InterPro" id="IPR014922">
    <property type="entry name" value="YdhG-like"/>
</dbReference>
<dbReference type="Proteomes" id="UP001247805">
    <property type="component" value="Unassembled WGS sequence"/>
</dbReference>
<organism evidence="2 3">
    <name type="scientific">Paraglaciecola aquimarina</name>
    <dbReference type="NCBI Taxonomy" id="1235557"/>
    <lineage>
        <taxon>Bacteria</taxon>
        <taxon>Pseudomonadati</taxon>
        <taxon>Pseudomonadota</taxon>
        <taxon>Gammaproteobacteria</taxon>
        <taxon>Alteromonadales</taxon>
        <taxon>Alteromonadaceae</taxon>
        <taxon>Paraglaciecola</taxon>
    </lineage>
</organism>
<keyword evidence="3" id="KW-1185">Reference proteome</keyword>
<name>A0ABU3SZ05_9ALTE</name>
<dbReference type="SUPFAM" id="SSF159888">
    <property type="entry name" value="YdhG-like"/>
    <property type="match status" value="1"/>
</dbReference>
<accession>A0ABU3SZ05</accession>
<dbReference type="Pfam" id="PF08818">
    <property type="entry name" value="DUF1801"/>
    <property type="match status" value="1"/>
</dbReference>
<sequence>MFIARNVVINPDVALKFKAYPQNIQAPLFAVRSLIFEVAEQHKLGDISENLKWGQASYSAKKGSPIRLGWDQQTPQYISVFFHCQTKLVATFKEIFHSSFKFVGNRQLLISTTETLPTSQLTACISMALRYHSIKHLPLLGA</sequence>
<gene>
    <name evidence="2" type="ORF">RS130_16200</name>
</gene>
<evidence type="ECO:0000313" key="3">
    <source>
        <dbReference type="Proteomes" id="UP001247805"/>
    </source>
</evidence>
<protein>
    <submittedName>
        <fullName evidence="2">DUF1801 domain-containing protein</fullName>
    </submittedName>
</protein>
<reference evidence="2 3" key="1">
    <citation type="submission" date="2023-10" db="EMBL/GenBank/DDBJ databases">
        <title>Glaciecola aquimarina strain GGW-M5 nov., isolated from a coastal seawater.</title>
        <authorList>
            <person name="Bayburt H."/>
            <person name="Kim J.M."/>
            <person name="Choi B.J."/>
            <person name="Jeon C.O."/>
        </authorList>
    </citation>
    <scope>NUCLEOTIDE SEQUENCE [LARGE SCALE GENOMIC DNA]</scope>
    <source>
        <strain evidence="2 3">KCTC 32108</strain>
    </source>
</reference>
<evidence type="ECO:0000259" key="1">
    <source>
        <dbReference type="Pfam" id="PF08818"/>
    </source>
</evidence>
<dbReference type="EMBL" id="JAWDIO010000002">
    <property type="protein sequence ID" value="MDU0355237.1"/>
    <property type="molecule type" value="Genomic_DNA"/>
</dbReference>
<proteinExistence type="predicted"/>
<dbReference type="RefSeq" id="WP_316026784.1">
    <property type="nucleotide sequence ID" value="NZ_JAWDIO010000002.1"/>
</dbReference>